<evidence type="ECO:0000313" key="8">
    <source>
        <dbReference type="EMBL" id="HIX55866.1"/>
    </source>
</evidence>
<evidence type="ECO:0000256" key="1">
    <source>
        <dbReference type="ARBA" id="ARBA00004141"/>
    </source>
</evidence>
<feature type="transmembrane region" description="Helical" evidence="7">
    <location>
        <begin position="151"/>
        <end position="172"/>
    </location>
</feature>
<feature type="transmembrane region" description="Helical" evidence="7">
    <location>
        <begin position="331"/>
        <end position="354"/>
    </location>
</feature>
<protein>
    <submittedName>
        <fullName evidence="8">TerC/Alx family metal homeostasis membrane protein</fullName>
    </submittedName>
</protein>
<feature type="transmembrane region" description="Helical" evidence="7">
    <location>
        <begin position="33"/>
        <end position="50"/>
    </location>
</feature>
<feature type="transmembrane region" description="Helical" evidence="7">
    <location>
        <begin position="233"/>
        <end position="251"/>
    </location>
</feature>
<evidence type="ECO:0000256" key="4">
    <source>
        <dbReference type="ARBA" id="ARBA00022989"/>
    </source>
</evidence>
<feature type="region of interest" description="Disordered" evidence="6">
    <location>
        <begin position="362"/>
        <end position="414"/>
    </location>
</feature>
<evidence type="ECO:0000256" key="6">
    <source>
        <dbReference type="SAM" id="MobiDB-lite"/>
    </source>
</evidence>
<accession>A0A9D1WAZ3</accession>
<dbReference type="NCBIfam" id="TIGR03718">
    <property type="entry name" value="R_switched_Alx"/>
    <property type="match status" value="1"/>
</dbReference>
<dbReference type="AlphaFoldDB" id="A0A9D1WAZ3"/>
<feature type="transmembrane region" description="Helical" evidence="7">
    <location>
        <begin position="88"/>
        <end position="115"/>
    </location>
</feature>
<dbReference type="EMBL" id="DXEV01000003">
    <property type="protein sequence ID" value="HIX55866.1"/>
    <property type="molecule type" value="Genomic_DNA"/>
</dbReference>
<comment type="caution">
    <text evidence="8">The sequence shown here is derived from an EMBL/GenBank/DDBJ whole genome shotgun (WGS) entry which is preliminary data.</text>
</comment>
<dbReference type="PANTHER" id="PTHR30238:SF0">
    <property type="entry name" value="THYLAKOID MEMBRANE PROTEIN TERC, CHLOROPLASTIC"/>
    <property type="match status" value="1"/>
</dbReference>
<keyword evidence="3 7" id="KW-0812">Transmembrane</keyword>
<evidence type="ECO:0000313" key="9">
    <source>
        <dbReference type="Proteomes" id="UP000886829"/>
    </source>
</evidence>
<evidence type="ECO:0000256" key="7">
    <source>
        <dbReference type="SAM" id="Phobius"/>
    </source>
</evidence>
<feature type="transmembrane region" description="Helical" evidence="7">
    <location>
        <begin position="127"/>
        <end position="145"/>
    </location>
</feature>
<proteinExistence type="inferred from homology"/>
<evidence type="ECO:0000256" key="3">
    <source>
        <dbReference type="ARBA" id="ARBA00022692"/>
    </source>
</evidence>
<dbReference type="Proteomes" id="UP000886829">
    <property type="component" value="Unassembled WGS sequence"/>
</dbReference>
<sequence length="414" mass="45250">MSQTSSESATVSNIAPAVDPAVNTHIGLETETMVIFGVLALLALCVDIWAHRKDKPIALKAAIAWTLFWICVSMCFAGFLYFHFNGEVASLFLAGYLFEQALSVDNLFVMMAIFAWFKVPEQYCHRVLYWGVLGAIFFRLLFVLIGSTLFALGPVVEMIFALMVAASGFMMLRKKDESEEANVDYTHHIAYRAVRIFFPVYPRLVGHSFFVSHEQVNQELQKPENKGLVLKRVGPLFATPLFLCLAVIETTDVMFAFDSVPAVIAVSREPLIVYSAMIFAVLGLRSMYFVLDAMRQYLIHLEKAVTVLLFFIAFKLAASASLHLFGFGLDISVYSSLVVIAVILGLGIVASFIFPDKKNKQAKAADAVDSSSATSTTAVSADEVTPATANTAEAASAASSSESSETNSTAEQSK</sequence>
<feature type="transmembrane region" description="Helical" evidence="7">
    <location>
        <begin position="62"/>
        <end position="82"/>
    </location>
</feature>
<comment type="similarity">
    <text evidence="2">Belongs to the TerC family.</text>
</comment>
<gene>
    <name evidence="8" type="ORF">H9850_00115</name>
</gene>
<keyword evidence="4 7" id="KW-1133">Transmembrane helix</keyword>
<reference evidence="8" key="2">
    <citation type="submission" date="2021-04" db="EMBL/GenBank/DDBJ databases">
        <authorList>
            <person name="Gilroy R."/>
        </authorList>
    </citation>
    <scope>NUCLEOTIDE SEQUENCE</scope>
    <source>
        <strain evidence="8">USASDec5-558</strain>
    </source>
</reference>
<reference evidence="8" key="1">
    <citation type="journal article" date="2021" name="PeerJ">
        <title>Extensive microbial diversity within the chicken gut microbiome revealed by metagenomics and culture.</title>
        <authorList>
            <person name="Gilroy R."/>
            <person name="Ravi A."/>
            <person name="Getino M."/>
            <person name="Pursley I."/>
            <person name="Horton D.L."/>
            <person name="Alikhan N.F."/>
            <person name="Baker D."/>
            <person name="Gharbi K."/>
            <person name="Hall N."/>
            <person name="Watson M."/>
            <person name="Adriaenssens E.M."/>
            <person name="Foster-Nyarko E."/>
            <person name="Jarju S."/>
            <person name="Secka A."/>
            <person name="Antonio M."/>
            <person name="Oren A."/>
            <person name="Chaudhuri R.R."/>
            <person name="La Ragione R."/>
            <person name="Hildebrand F."/>
            <person name="Pallen M.J."/>
        </authorList>
    </citation>
    <scope>NUCLEOTIDE SEQUENCE</scope>
    <source>
        <strain evidence="8">USASDec5-558</strain>
    </source>
</reference>
<feature type="transmembrane region" description="Helical" evidence="7">
    <location>
        <begin position="303"/>
        <end position="325"/>
    </location>
</feature>
<dbReference type="InterPro" id="IPR022369">
    <property type="entry name" value="Integral_membrane_TerC_rswitch"/>
</dbReference>
<dbReference type="InterPro" id="IPR005496">
    <property type="entry name" value="Integral_membrane_TerC"/>
</dbReference>
<dbReference type="PANTHER" id="PTHR30238">
    <property type="entry name" value="MEMBRANE BOUND PREDICTED REDOX MODULATOR"/>
    <property type="match status" value="1"/>
</dbReference>
<name>A0A9D1WAZ3_9GAMM</name>
<organism evidence="8 9">
    <name type="scientific">Candidatus Anaerobiospirillum pullistercoris</name>
    <dbReference type="NCBI Taxonomy" id="2838452"/>
    <lineage>
        <taxon>Bacteria</taxon>
        <taxon>Pseudomonadati</taxon>
        <taxon>Pseudomonadota</taxon>
        <taxon>Gammaproteobacteria</taxon>
        <taxon>Aeromonadales</taxon>
        <taxon>Succinivibrionaceae</taxon>
        <taxon>Anaerobiospirillum</taxon>
    </lineage>
</organism>
<comment type="subcellular location">
    <subcellularLocation>
        <location evidence="1">Membrane</location>
        <topology evidence="1">Multi-pass membrane protein</topology>
    </subcellularLocation>
</comment>
<dbReference type="GO" id="GO:0016020">
    <property type="term" value="C:membrane"/>
    <property type="evidence" value="ECO:0007669"/>
    <property type="project" value="UniProtKB-SubCell"/>
</dbReference>
<keyword evidence="5 7" id="KW-0472">Membrane</keyword>
<feature type="transmembrane region" description="Helical" evidence="7">
    <location>
        <begin position="271"/>
        <end position="291"/>
    </location>
</feature>
<evidence type="ECO:0000256" key="5">
    <source>
        <dbReference type="ARBA" id="ARBA00023136"/>
    </source>
</evidence>
<evidence type="ECO:0000256" key="2">
    <source>
        <dbReference type="ARBA" id="ARBA00007511"/>
    </source>
</evidence>
<dbReference type="Pfam" id="PF03741">
    <property type="entry name" value="TerC"/>
    <property type="match status" value="1"/>
</dbReference>